<dbReference type="AlphaFoldDB" id="A0A6I3U7L4"/>
<feature type="non-terminal residue" evidence="1">
    <location>
        <position position="1"/>
    </location>
</feature>
<organism evidence="1 2">
    <name type="scientific">Streptococcus pneumoniae</name>
    <dbReference type="NCBI Taxonomy" id="1313"/>
    <lineage>
        <taxon>Bacteria</taxon>
        <taxon>Bacillati</taxon>
        <taxon>Bacillota</taxon>
        <taxon>Bacilli</taxon>
        <taxon>Lactobacillales</taxon>
        <taxon>Streptococcaceae</taxon>
        <taxon>Streptococcus</taxon>
    </lineage>
</organism>
<reference evidence="1 2" key="1">
    <citation type="submission" date="2019-11" db="EMBL/GenBank/DDBJ databases">
        <title>Growth characteristics of pneumococcus vary with the chemical composition of the capsule and with environmental conditions.</title>
        <authorList>
            <person name="Tothpal A."/>
            <person name="Desobry K."/>
            <person name="Joshi S."/>
            <person name="Wyllie A.L."/>
            <person name="Weinberger D.M."/>
        </authorList>
    </citation>
    <scope>NUCLEOTIDE SEQUENCE [LARGE SCALE GENOMIC DNA]</scope>
    <source>
        <strain evidence="2">pnumococcus35B</strain>
    </source>
</reference>
<dbReference type="Proteomes" id="UP000469505">
    <property type="component" value="Unassembled WGS sequence"/>
</dbReference>
<comment type="caution">
    <text evidence="1">The sequence shown here is derived from an EMBL/GenBank/DDBJ whole genome shotgun (WGS) entry which is preliminary data.</text>
</comment>
<evidence type="ECO:0000313" key="2">
    <source>
        <dbReference type="Proteomes" id="UP000469505"/>
    </source>
</evidence>
<accession>A0A6I3U7L4</accession>
<evidence type="ECO:0000313" key="1">
    <source>
        <dbReference type="EMBL" id="MTV88504.1"/>
    </source>
</evidence>
<dbReference type="EMBL" id="WNHX01000778">
    <property type="protein sequence ID" value="MTV88504.1"/>
    <property type="molecule type" value="Genomic_DNA"/>
</dbReference>
<protein>
    <submittedName>
        <fullName evidence="1">Uncharacterized protein</fullName>
    </submittedName>
</protein>
<name>A0A6I3U7L4_STREE</name>
<dbReference type="RefSeq" id="WP_155460521.1">
    <property type="nucleotide sequence ID" value="NZ_WNHX01000778.1"/>
</dbReference>
<sequence>IKDEYQEINHIKYSVDFVNKELGIDLSIEIDKLIKQGEKPSVIAQIKKFQDQVNKDNEYREMMKNKKMDQER</sequence>
<gene>
    <name evidence="1" type="ORF">GM543_13665</name>
</gene>
<proteinExistence type="predicted"/>